<evidence type="ECO:0000256" key="1">
    <source>
        <dbReference type="ARBA" id="ARBA00004496"/>
    </source>
</evidence>
<organism evidence="12">
    <name type="scientific">marine sediment metagenome</name>
    <dbReference type="NCBI Taxonomy" id="412755"/>
    <lineage>
        <taxon>unclassified sequences</taxon>
        <taxon>metagenomes</taxon>
        <taxon>ecological metagenomes</taxon>
    </lineage>
</organism>
<proteinExistence type="predicted"/>
<gene>
    <name evidence="12" type="ORF">S06H3_14578</name>
</gene>
<dbReference type="PANTHER" id="PTHR30349">
    <property type="entry name" value="PHAGE INTEGRASE-RELATED"/>
    <property type="match status" value="1"/>
</dbReference>
<dbReference type="InterPro" id="IPR050090">
    <property type="entry name" value="Tyrosine_recombinase_XerCD"/>
</dbReference>
<feature type="domain" description="Core-binding (CB)" evidence="11">
    <location>
        <begin position="1"/>
        <end position="118"/>
    </location>
</feature>
<dbReference type="GO" id="GO:0005737">
    <property type="term" value="C:cytoplasm"/>
    <property type="evidence" value="ECO:0007669"/>
    <property type="project" value="UniProtKB-SubCell"/>
</dbReference>
<evidence type="ECO:0000256" key="5">
    <source>
        <dbReference type="ARBA" id="ARBA00022908"/>
    </source>
</evidence>
<dbReference type="InterPro" id="IPR010998">
    <property type="entry name" value="Integrase_recombinase_N"/>
</dbReference>
<dbReference type="InterPro" id="IPR013762">
    <property type="entry name" value="Integrase-like_cat_sf"/>
</dbReference>
<dbReference type="GO" id="GO:0003677">
    <property type="term" value="F:DNA binding"/>
    <property type="evidence" value="ECO:0007669"/>
    <property type="project" value="UniProtKB-KW"/>
</dbReference>
<reference evidence="12" key="1">
    <citation type="journal article" date="2014" name="Front. Microbiol.">
        <title>High frequency of phylogenetically diverse reductive dehalogenase-homologous genes in deep subseafloor sedimentary metagenomes.</title>
        <authorList>
            <person name="Kawai M."/>
            <person name="Futagami T."/>
            <person name="Toyoda A."/>
            <person name="Takaki Y."/>
            <person name="Nishi S."/>
            <person name="Hori S."/>
            <person name="Arai W."/>
            <person name="Tsubouchi T."/>
            <person name="Morono Y."/>
            <person name="Uchiyama I."/>
            <person name="Ito T."/>
            <person name="Fujiyama A."/>
            <person name="Inagaki F."/>
            <person name="Takami H."/>
        </authorList>
    </citation>
    <scope>NUCLEOTIDE SEQUENCE</scope>
    <source>
        <strain evidence="12">Expedition CK06-06</strain>
    </source>
</reference>
<dbReference type="PROSITE" id="PS51900">
    <property type="entry name" value="CB"/>
    <property type="match status" value="1"/>
</dbReference>
<keyword evidence="7" id="KW-0233">DNA recombination</keyword>
<evidence type="ECO:0000256" key="6">
    <source>
        <dbReference type="ARBA" id="ARBA00023125"/>
    </source>
</evidence>
<name>X1LNP0_9ZZZZ</name>
<dbReference type="PROSITE" id="PS51898">
    <property type="entry name" value="TYR_RECOMBINASE"/>
    <property type="match status" value="1"/>
</dbReference>
<sequence length="275" mass="31201">MEESLTVQKFLDYLKYERRFSEHTAKCYGADLAQYGEFLVGVSEGSPPDTEPISPGGEQGDSATAVATHTKQKVDELLLSAGTDVVRTYLAFLNEKQYSKATIARKLATLRSFYKFLVKRNQLTSNPVVAVRTPKQEKKLPRFLDYEEVKKLLDTPPQDNWLGARDRAILETLYSTGIRVSELVALNMDDVDFLGEVVHIRGKGKKERITPIGSSALQVIQYYMEYRNKRAQNNTNFDSKVLFVNKHGRRLSTRSVRRKMDKYLKIAGLDPAISP</sequence>
<dbReference type="GO" id="GO:0006310">
    <property type="term" value="P:DNA recombination"/>
    <property type="evidence" value="ECO:0007669"/>
    <property type="project" value="UniProtKB-KW"/>
</dbReference>
<dbReference type="InterPro" id="IPR011010">
    <property type="entry name" value="DNA_brk_join_enz"/>
</dbReference>
<dbReference type="GO" id="GO:0007059">
    <property type="term" value="P:chromosome segregation"/>
    <property type="evidence" value="ECO:0007669"/>
    <property type="project" value="UniProtKB-KW"/>
</dbReference>
<dbReference type="GO" id="GO:0015074">
    <property type="term" value="P:DNA integration"/>
    <property type="evidence" value="ECO:0007669"/>
    <property type="project" value="UniProtKB-KW"/>
</dbReference>
<dbReference type="AlphaFoldDB" id="X1LNP0"/>
<dbReference type="Pfam" id="PF02899">
    <property type="entry name" value="Phage_int_SAM_1"/>
    <property type="match status" value="1"/>
</dbReference>
<dbReference type="Gene3D" id="1.10.443.10">
    <property type="entry name" value="Intergrase catalytic core"/>
    <property type="match status" value="1"/>
</dbReference>
<evidence type="ECO:0000256" key="2">
    <source>
        <dbReference type="ARBA" id="ARBA00022490"/>
    </source>
</evidence>
<dbReference type="InterPro" id="IPR002104">
    <property type="entry name" value="Integrase_catalytic"/>
</dbReference>
<evidence type="ECO:0008006" key="13">
    <source>
        <dbReference type="Google" id="ProtNLM"/>
    </source>
</evidence>
<keyword evidence="6" id="KW-0238">DNA-binding</keyword>
<dbReference type="EMBL" id="BARV01007136">
    <property type="protein sequence ID" value="GAI03985.1"/>
    <property type="molecule type" value="Genomic_DNA"/>
</dbReference>
<keyword evidence="4" id="KW-0159">Chromosome partition</keyword>
<comment type="subcellular location">
    <subcellularLocation>
        <location evidence="1">Cytoplasm</location>
    </subcellularLocation>
</comment>
<dbReference type="InterPro" id="IPR044068">
    <property type="entry name" value="CB"/>
</dbReference>
<feature type="region of interest" description="Disordered" evidence="9">
    <location>
        <begin position="44"/>
        <end position="65"/>
    </location>
</feature>
<accession>X1LNP0</accession>
<dbReference type="Gene3D" id="1.10.150.130">
    <property type="match status" value="1"/>
</dbReference>
<keyword evidence="3" id="KW-0132">Cell division</keyword>
<evidence type="ECO:0000256" key="3">
    <source>
        <dbReference type="ARBA" id="ARBA00022618"/>
    </source>
</evidence>
<dbReference type="InterPro" id="IPR004107">
    <property type="entry name" value="Integrase_SAM-like_N"/>
</dbReference>
<dbReference type="PANTHER" id="PTHR30349:SF77">
    <property type="entry name" value="TYROSINE RECOMBINASE XERC"/>
    <property type="match status" value="1"/>
</dbReference>
<protein>
    <recommendedName>
        <fullName evidence="13">Tyrosine recombinase XerD</fullName>
    </recommendedName>
</protein>
<evidence type="ECO:0000256" key="7">
    <source>
        <dbReference type="ARBA" id="ARBA00023172"/>
    </source>
</evidence>
<feature type="domain" description="Tyr recombinase" evidence="10">
    <location>
        <begin position="139"/>
        <end position="275"/>
    </location>
</feature>
<comment type="caution">
    <text evidence="12">The sequence shown here is derived from an EMBL/GenBank/DDBJ whole genome shotgun (WGS) entry which is preliminary data.</text>
</comment>
<keyword evidence="2" id="KW-0963">Cytoplasm</keyword>
<dbReference type="GO" id="GO:0051301">
    <property type="term" value="P:cell division"/>
    <property type="evidence" value="ECO:0007669"/>
    <property type="project" value="UniProtKB-KW"/>
</dbReference>
<feature type="non-terminal residue" evidence="12">
    <location>
        <position position="275"/>
    </location>
</feature>
<dbReference type="Pfam" id="PF00589">
    <property type="entry name" value="Phage_integrase"/>
    <property type="match status" value="1"/>
</dbReference>
<evidence type="ECO:0000259" key="10">
    <source>
        <dbReference type="PROSITE" id="PS51898"/>
    </source>
</evidence>
<dbReference type="SUPFAM" id="SSF56349">
    <property type="entry name" value="DNA breaking-rejoining enzymes"/>
    <property type="match status" value="1"/>
</dbReference>
<evidence type="ECO:0000259" key="11">
    <source>
        <dbReference type="PROSITE" id="PS51900"/>
    </source>
</evidence>
<keyword evidence="8" id="KW-0131">Cell cycle</keyword>
<evidence type="ECO:0000256" key="9">
    <source>
        <dbReference type="SAM" id="MobiDB-lite"/>
    </source>
</evidence>
<evidence type="ECO:0000256" key="4">
    <source>
        <dbReference type="ARBA" id="ARBA00022829"/>
    </source>
</evidence>
<keyword evidence="5" id="KW-0229">DNA integration</keyword>
<evidence type="ECO:0000313" key="12">
    <source>
        <dbReference type="EMBL" id="GAI03985.1"/>
    </source>
</evidence>
<evidence type="ECO:0000256" key="8">
    <source>
        <dbReference type="ARBA" id="ARBA00023306"/>
    </source>
</evidence>